<dbReference type="Proteomes" id="UP001165297">
    <property type="component" value="Unassembled WGS sequence"/>
</dbReference>
<dbReference type="EMBL" id="JAJADQ010000001">
    <property type="protein sequence ID" value="MCB2376589.1"/>
    <property type="molecule type" value="Genomic_DNA"/>
</dbReference>
<dbReference type="NCBIfam" id="NF033644">
    <property type="entry name" value="antiterm_UpxY"/>
    <property type="match status" value="1"/>
</dbReference>
<feature type="domain" description="NusG-like N-terminal" evidence="4">
    <location>
        <begin position="8"/>
        <end position="105"/>
    </location>
</feature>
<dbReference type="RefSeq" id="WP_226182655.1">
    <property type="nucleotide sequence ID" value="NZ_JAJADQ010000001.1"/>
</dbReference>
<proteinExistence type="predicted"/>
<organism evidence="5 6">
    <name type="scientific">Hymenobacter nitidus</name>
    <dbReference type="NCBI Taxonomy" id="2880929"/>
    <lineage>
        <taxon>Bacteria</taxon>
        <taxon>Pseudomonadati</taxon>
        <taxon>Bacteroidota</taxon>
        <taxon>Cytophagia</taxon>
        <taxon>Cytophagales</taxon>
        <taxon>Hymenobacteraceae</taxon>
        <taxon>Hymenobacter</taxon>
    </lineage>
</organism>
<evidence type="ECO:0000313" key="6">
    <source>
        <dbReference type="Proteomes" id="UP001165297"/>
    </source>
</evidence>
<reference evidence="5" key="1">
    <citation type="submission" date="2021-10" db="EMBL/GenBank/DDBJ databases">
        <authorList>
            <person name="Dean J.D."/>
            <person name="Kim M.K."/>
            <person name="Newey C.N."/>
            <person name="Stoker T.S."/>
            <person name="Thompson D.W."/>
            <person name="Grose J.H."/>
        </authorList>
    </citation>
    <scope>NUCLEOTIDE SEQUENCE</scope>
    <source>
        <strain evidence="5">BT635</strain>
    </source>
</reference>
<evidence type="ECO:0000256" key="2">
    <source>
        <dbReference type="ARBA" id="ARBA00023015"/>
    </source>
</evidence>
<evidence type="ECO:0000313" key="5">
    <source>
        <dbReference type="EMBL" id="MCB2376589.1"/>
    </source>
</evidence>
<dbReference type="SMART" id="SM00738">
    <property type="entry name" value="NGN"/>
    <property type="match status" value="1"/>
</dbReference>
<dbReference type="PANTHER" id="PTHR30265">
    <property type="entry name" value="RHO-INTERACTING TRANSCRIPTION TERMINATION FACTOR NUSG"/>
    <property type="match status" value="1"/>
</dbReference>
<evidence type="ECO:0000256" key="3">
    <source>
        <dbReference type="ARBA" id="ARBA00023163"/>
    </source>
</evidence>
<gene>
    <name evidence="5" type="ORF">LGH70_03290</name>
</gene>
<keyword evidence="6" id="KW-1185">Reference proteome</keyword>
<name>A0ABS8A8P4_9BACT</name>
<evidence type="ECO:0000259" key="4">
    <source>
        <dbReference type="SMART" id="SM00738"/>
    </source>
</evidence>
<dbReference type="InterPro" id="IPR036735">
    <property type="entry name" value="NGN_dom_sf"/>
</dbReference>
<sequence>MNTKPKAKDGWYAVYTYPKAEKQAYSKLQALGTESFLPLQTVVRQWSDRKRLIEVPLFPNYIFVKTTPERRFELLQIRELVRFISFDGRPVAIPEQQITAIRQIVTQPREIVKEVFDYQMSQKVRVSAGHLQGVEGYVVRKNGAERLVIQIEALRQSFSVDLAASSLVSLAS</sequence>
<dbReference type="PANTHER" id="PTHR30265:SF4">
    <property type="entry name" value="KOW MOTIF FAMILY PROTEIN, EXPRESSED"/>
    <property type="match status" value="1"/>
</dbReference>
<dbReference type="CDD" id="cd09895">
    <property type="entry name" value="NGN_SP_UpxY"/>
    <property type="match status" value="1"/>
</dbReference>
<evidence type="ECO:0000256" key="1">
    <source>
        <dbReference type="ARBA" id="ARBA00022814"/>
    </source>
</evidence>
<dbReference type="InterPro" id="IPR006645">
    <property type="entry name" value="NGN-like_dom"/>
</dbReference>
<keyword evidence="2" id="KW-0805">Transcription regulation</keyword>
<keyword evidence="3" id="KW-0804">Transcription</keyword>
<comment type="caution">
    <text evidence="5">The sequence shown here is derived from an EMBL/GenBank/DDBJ whole genome shotgun (WGS) entry which is preliminary data.</text>
</comment>
<dbReference type="SUPFAM" id="SSF82679">
    <property type="entry name" value="N-utilization substance G protein NusG, N-terminal domain"/>
    <property type="match status" value="1"/>
</dbReference>
<dbReference type="InterPro" id="IPR043425">
    <property type="entry name" value="NusG-like"/>
</dbReference>
<accession>A0ABS8A8P4</accession>
<protein>
    <submittedName>
        <fullName evidence="5">UpxY family transcription antiterminator</fullName>
    </submittedName>
</protein>
<keyword evidence="1" id="KW-0889">Transcription antitermination</keyword>
<dbReference type="Pfam" id="PF02357">
    <property type="entry name" value="NusG"/>
    <property type="match status" value="1"/>
</dbReference>
<dbReference type="Gene3D" id="3.30.70.940">
    <property type="entry name" value="NusG, N-terminal domain"/>
    <property type="match status" value="1"/>
</dbReference>